<evidence type="ECO:0000259" key="7">
    <source>
        <dbReference type="Pfam" id="PF07005"/>
    </source>
</evidence>
<dbReference type="Pfam" id="PF17042">
    <property type="entry name" value="NBD_C"/>
    <property type="match status" value="1"/>
</dbReference>
<sequence>MTDAGILAPRPLPDGPLIAFYGDDFTGSSAVMEVTAFAGLPTVLFLKPPSPARLAAFRHYRVIGVAGTARSQSPAWMEAHLPAVFDALAELGTPIVHYKVCSTFDSSPEIGSIGRAADIAARRFPGWTPLIVADPGMQRFQAFGHLFARLGAEVHRLDRHPTMSLHPVTPMDEADLGRHLARQTGRRIGLVDLAAMKRGAAEARLAQELAAGAAIVSLDVIDRETLVAAGRLVWEQGARPAFALGSQGFEAALVAWWREAGLLPAEPPRRRFGAVDRLACVSGSVCPVTADQIAHAQGHGFAAIRLDAARLVDAAALASEVERVAAAMLHHLGEGRDAIAFSAAGADDPAVAALRTAAAAAGVPIETVNERIGTALGRILERTVLTARLSRAVVSGGDTSGRAVSVLGIDALTAIAPLAPGAPLCRALSERPEFDGLELALKGGQVGGPDFFVAAKTGLMP</sequence>
<evidence type="ECO:0000256" key="1">
    <source>
        <dbReference type="ARBA" id="ARBA00005715"/>
    </source>
</evidence>
<comment type="caution">
    <text evidence="9">The sequence shown here is derived from an EMBL/GenBank/DDBJ whole genome shotgun (WGS) entry which is preliminary data.</text>
</comment>
<dbReference type="Gene3D" id="3.40.50.10840">
    <property type="entry name" value="Putative sugar-binding, N-terminal domain"/>
    <property type="match status" value="1"/>
</dbReference>
<gene>
    <name evidence="9" type="ORF">ABB55_22775</name>
</gene>
<dbReference type="InterPro" id="IPR031475">
    <property type="entry name" value="NBD_C"/>
</dbReference>
<name>A0A0P6W6C2_9HYPH</name>
<dbReference type="Gene3D" id="3.40.980.20">
    <property type="entry name" value="Four-carbon acid sugar kinase, nucleotide binding domain"/>
    <property type="match status" value="1"/>
</dbReference>
<evidence type="ECO:0000256" key="6">
    <source>
        <dbReference type="ARBA" id="ARBA00023277"/>
    </source>
</evidence>
<keyword evidence="2" id="KW-0808">Transferase</keyword>
<keyword evidence="3" id="KW-0547">Nucleotide-binding</keyword>
<protein>
    <submittedName>
        <fullName evidence="9">Type III effector</fullName>
    </submittedName>
</protein>
<reference evidence="9 10" key="2">
    <citation type="submission" date="2015-10" db="EMBL/GenBank/DDBJ databases">
        <title>Draft Genome Sequence of Prosthecomicrobium hirschii ATCC 27832.</title>
        <authorList>
            <person name="Daniel J."/>
            <person name="Givan S.A."/>
            <person name="Brun Y.V."/>
            <person name="Brown P.J."/>
        </authorList>
    </citation>
    <scope>NUCLEOTIDE SEQUENCE [LARGE SCALE GENOMIC DNA]</scope>
    <source>
        <strain evidence="9 10">16</strain>
    </source>
</reference>
<dbReference type="Pfam" id="PF07005">
    <property type="entry name" value="SBD_N"/>
    <property type="match status" value="1"/>
</dbReference>
<dbReference type="GO" id="GO:0016301">
    <property type="term" value="F:kinase activity"/>
    <property type="evidence" value="ECO:0007669"/>
    <property type="project" value="UniProtKB-KW"/>
</dbReference>
<evidence type="ECO:0000313" key="9">
    <source>
        <dbReference type="EMBL" id="KPL54702.1"/>
    </source>
</evidence>
<keyword evidence="4" id="KW-0418">Kinase</keyword>
<keyword evidence="5" id="KW-0067">ATP-binding</keyword>
<feature type="domain" description="Four-carbon acid sugar kinase N-terminal" evidence="7">
    <location>
        <begin position="18"/>
        <end position="253"/>
    </location>
</feature>
<dbReference type="AlphaFoldDB" id="A0A0P6W6C2"/>
<dbReference type="InterPro" id="IPR042213">
    <property type="entry name" value="NBD_C_sf"/>
</dbReference>
<keyword evidence="10" id="KW-1185">Reference proteome</keyword>
<proteinExistence type="inferred from homology"/>
<dbReference type="InterPro" id="IPR010737">
    <property type="entry name" value="4-carb_acid_sugar_kinase_N"/>
</dbReference>
<evidence type="ECO:0000256" key="2">
    <source>
        <dbReference type="ARBA" id="ARBA00022679"/>
    </source>
</evidence>
<dbReference type="Proteomes" id="UP000048984">
    <property type="component" value="Unassembled WGS sequence"/>
</dbReference>
<dbReference type="STRING" id="665126.ABB55_22775"/>
<evidence type="ECO:0000259" key="8">
    <source>
        <dbReference type="Pfam" id="PF17042"/>
    </source>
</evidence>
<comment type="similarity">
    <text evidence="1">Belongs to the four-carbon acid sugar kinase family.</text>
</comment>
<dbReference type="SUPFAM" id="SSF142764">
    <property type="entry name" value="YgbK-like"/>
    <property type="match status" value="1"/>
</dbReference>
<reference evidence="9 10" key="1">
    <citation type="submission" date="2015-09" db="EMBL/GenBank/DDBJ databases">
        <authorList>
            <person name="Jackson K.R."/>
            <person name="Lunt B.L."/>
            <person name="Fisher J.N.B."/>
            <person name="Gardner A.V."/>
            <person name="Bailey M.E."/>
            <person name="Deus L.M."/>
            <person name="Earl A.S."/>
            <person name="Gibby P.D."/>
            <person name="Hartmann K.A."/>
            <person name="Liu J.E."/>
            <person name="Manci A.M."/>
            <person name="Nielsen D.A."/>
            <person name="Solomon M.B."/>
            <person name="Breakwell D.P."/>
            <person name="Burnett S.H."/>
            <person name="Grose J.H."/>
        </authorList>
    </citation>
    <scope>NUCLEOTIDE SEQUENCE [LARGE SCALE GENOMIC DNA]</scope>
    <source>
        <strain evidence="9 10">16</strain>
    </source>
</reference>
<evidence type="ECO:0000313" key="10">
    <source>
        <dbReference type="Proteomes" id="UP000048984"/>
    </source>
</evidence>
<dbReference type="InterPro" id="IPR037051">
    <property type="entry name" value="4-carb_acid_sugar_kinase_N_sf"/>
</dbReference>
<evidence type="ECO:0000256" key="4">
    <source>
        <dbReference type="ARBA" id="ARBA00022777"/>
    </source>
</evidence>
<dbReference type="GO" id="GO:0005524">
    <property type="term" value="F:ATP binding"/>
    <property type="evidence" value="ECO:0007669"/>
    <property type="project" value="UniProtKB-KW"/>
</dbReference>
<keyword evidence="6" id="KW-0119">Carbohydrate metabolism</keyword>
<feature type="domain" description="Four-carbon acid sugar kinase nucleotide binding" evidence="8">
    <location>
        <begin position="279"/>
        <end position="452"/>
    </location>
</feature>
<dbReference type="RefSeq" id="WP_054360868.1">
    <property type="nucleotide sequence ID" value="NZ_LJYW01000001.1"/>
</dbReference>
<dbReference type="EMBL" id="LJYW01000001">
    <property type="protein sequence ID" value="KPL54702.1"/>
    <property type="molecule type" value="Genomic_DNA"/>
</dbReference>
<evidence type="ECO:0000256" key="5">
    <source>
        <dbReference type="ARBA" id="ARBA00022840"/>
    </source>
</evidence>
<accession>A0A0P6W6C2</accession>
<evidence type="ECO:0000256" key="3">
    <source>
        <dbReference type="ARBA" id="ARBA00022741"/>
    </source>
</evidence>
<organism evidence="9 10">
    <name type="scientific">Prosthecodimorpha hirschii</name>
    <dbReference type="NCBI Taxonomy" id="665126"/>
    <lineage>
        <taxon>Bacteria</taxon>
        <taxon>Pseudomonadati</taxon>
        <taxon>Pseudomonadota</taxon>
        <taxon>Alphaproteobacteria</taxon>
        <taxon>Hyphomicrobiales</taxon>
        <taxon>Ancalomicrobiaceae</taxon>
        <taxon>Prosthecodimorpha</taxon>
    </lineage>
</organism>